<reference evidence="4" key="1">
    <citation type="journal article" date="2019" name="Int. J. Syst. Evol. Microbiol.">
        <title>The Global Catalogue of Microorganisms (GCM) 10K type strain sequencing project: providing services to taxonomists for standard genome sequencing and annotation.</title>
        <authorList>
            <consortium name="The Broad Institute Genomics Platform"/>
            <consortium name="The Broad Institute Genome Sequencing Center for Infectious Disease"/>
            <person name="Wu L."/>
            <person name="Ma J."/>
        </authorList>
    </citation>
    <scope>NUCLEOTIDE SEQUENCE [LARGE SCALE GENOMIC DNA]</scope>
    <source>
        <strain evidence="4">KCTC 42423</strain>
    </source>
</reference>
<proteinExistence type="predicted"/>
<dbReference type="GO" id="GO:0016787">
    <property type="term" value="F:hydrolase activity"/>
    <property type="evidence" value="ECO:0007669"/>
    <property type="project" value="UniProtKB-KW"/>
</dbReference>
<protein>
    <submittedName>
        <fullName evidence="3">Alpha/beta hydrolase family protein</fullName>
        <ecNumber evidence="3">3.4.-.-</ecNumber>
    </submittedName>
</protein>
<keyword evidence="1 3" id="KW-0378">Hydrolase</keyword>
<dbReference type="InterPro" id="IPR001375">
    <property type="entry name" value="Peptidase_S9_cat"/>
</dbReference>
<comment type="caution">
    <text evidence="3">The sequence shown here is derived from an EMBL/GenBank/DDBJ whole genome shotgun (WGS) entry which is preliminary data.</text>
</comment>
<dbReference type="Gene3D" id="3.40.50.1820">
    <property type="entry name" value="alpha/beta hydrolase"/>
    <property type="match status" value="1"/>
</dbReference>
<dbReference type="Pfam" id="PF00326">
    <property type="entry name" value="Peptidase_S9"/>
    <property type="match status" value="1"/>
</dbReference>
<keyword evidence="4" id="KW-1185">Reference proteome</keyword>
<dbReference type="EMBL" id="JBHULX010000048">
    <property type="protein sequence ID" value="MFD2593428.1"/>
    <property type="molecule type" value="Genomic_DNA"/>
</dbReference>
<evidence type="ECO:0000256" key="1">
    <source>
        <dbReference type="ARBA" id="ARBA00022801"/>
    </source>
</evidence>
<feature type="domain" description="Peptidase S9 prolyl oligopeptidase catalytic" evidence="2">
    <location>
        <begin position="109"/>
        <end position="303"/>
    </location>
</feature>
<name>A0ABW5NDK3_9FLAO</name>
<dbReference type="PANTHER" id="PTHR42776:SF27">
    <property type="entry name" value="DIPEPTIDYL PEPTIDASE FAMILY MEMBER 6"/>
    <property type="match status" value="1"/>
</dbReference>
<dbReference type="EC" id="3.4.-.-" evidence="3"/>
<dbReference type="SUPFAM" id="SSF53474">
    <property type="entry name" value="alpha/beta-Hydrolases"/>
    <property type="match status" value="1"/>
</dbReference>
<evidence type="ECO:0000259" key="2">
    <source>
        <dbReference type="Pfam" id="PF00326"/>
    </source>
</evidence>
<sequence length="316" mass="35705">MIRFILLLLFTLISFFTGNSQETSLLLKQEIIPFSKIKHYEKFLSRFPEIEAVNSYNITYLSDGLKVKGVLVLPKKEGQYPTIIYNRGGNGDTGAISPKAIPFLGLAKIASKGYVVIASQYRGNMGGEGKEEFGGQDVNDVLNLLNVIKEIKQADTTNVGMYGWSRGGMMTYIALTKTNRIKAAVVGGAVSNNFETITDRPIMEEKVLAELIPEYSKHKETELKKRSATFWAHAFPKDTPLLIMHGTSDWRVKPSQSLQLAVELDKHRKPYRLIMFEGGDHGIRNNRKEVSEQVIQWFDRFLKQGEKVPNMEFHGK</sequence>
<gene>
    <name evidence="3" type="ORF">ACFSTE_21505</name>
</gene>
<dbReference type="InterPro" id="IPR029058">
    <property type="entry name" value="AB_hydrolase_fold"/>
</dbReference>
<dbReference type="RefSeq" id="WP_378254169.1">
    <property type="nucleotide sequence ID" value="NZ_JBHSJV010000001.1"/>
</dbReference>
<dbReference type="PANTHER" id="PTHR42776">
    <property type="entry name" value="SERINE PEPTIDASE S9 FAMILY MEMBER"/>
    <property type="match status" value="1"/>
</dbReference>
<accession>A0ABW5NDK3</accession>
<evidence type="ECO:0000313" key="4">
    <source>
        <dbReference type="Proteomes" id="UP001597459"/>
    </source>
</evidence>
<evidence type="ECO:0000313" key="3">
    <source>
        <dbReference type="EMBL" id="MFD2593428.1"/>
    </source>
</evidence>
<dbReference type="Proteomes" id="UP001597459">
    <property type="component" value="Unassembled WGS sequence"/>
</dbReference>
<organism evidence="3 4">
    <name type="scientific">Aquimarina hainanensis</name>
    <dbReference type="NCBI Taxonomy" id="1578017"/>
    <lineage>
        <taxon>Bacteria</taxon>
        <taxon>Pseudomonadati</taxon>
        <taxon>Bacteroidota</taxon>
        <taxon>Flavobacteriia</taxon>
        <taxon>Flavobacteriales</taxon>
        <taxon>Flavobacteriaceae</taxon>
        <taxon>Aquimarina</taxon>
    </lineage>
</organism>